<protein>
    <submittedName>
        <fullName evidence="1">Uncharacterized protein</fullName>
    </submittedName>
</protein>
<dbReference type="STRING" id="62324.A0A182RUM9"/>
<evidence type="ECO:0000313" key="1">
    <source>
        <dbReference type="EnsemblMetazoa" id="AFUN009988-PA"/>
    </source>
</evidence>
<dbReference type="AlphaFoldDB" id="A0A182RUM9"/>
<accession>A0A182RUM9</accession>
<proteinExistence type="predicted"/>
<name>A0A182RUM9_ANOFN</name>
<dbReference type="EnsemblMetazoa" id="AFUN009988-RA">
    <property type="protein sequence ID" value="AFUN009988-PA"/>
    <property type="gene ID" value="AFUN009988"/>
</dbReference>
<reference evidence="1" key="1">
    <citation type="submission" date="2020-05" db="UniProtKB">
        <authorList>
            <consortium name="EnsemblMetazoa"/>
        </authorList>
    </citation>
    <scope>IDENTIFICATION</scope>
    <source>
        <strain evidence="1">FUMOZ</strain>
    </source>
</reference>
<sequence>MSGIEKQNHKYRTTAITLRRYHQDDDSKNLAGYIEKIDMWFNVSNSLNSSKAKLEFKKSYIGSSCQKQALDDMSHLMLHSWKTWDAHISKIHFDANNIIKTVI</sequence>
<organism evidence="1">
    <name type="scientific">Anopheles funestus</name>
    <name type="common">African malaria mosquito</name>
    <dbReference type="NCBI Taxonomy" id="62324"/>
    <lineage>
        <taxon>Eukaryota</taxon>
        <taxon>Metazoa</taxon>
        <taxon>Ecdysozoa</taxon>
        <taxon>Arthropoda</taxon>
        <taxon>Hexapoda</taxon>
        <taxon>Insecta</taxon>
        <taxon>Pterygota</taxon>
        <taxon>Neoptera</taxon>
        <taxon>Endopterygota</taxon>
        <taxon>Diptera</taxon>
        <taxon>Nematocera</taxon>
        <taxon>Culicoidea</taxon>
        <taxon>Culicidae</taxon>
        <taxon>Anophelinae</taxon>
        <taxon>Anopheles</taxon>
    </lineage>
</organism>
<dbReference type="VEuPathDB" id="VectorBase:AFUN009988"/>